<protein>
    <recommendedName>
        <fullName evidence="5">40S ribosomal protein S24</fullName>
    </recommendedName>
</protein>
<keyword evidence="8" id="KW-1185">Reference proteome</keyword>
<sequence length="108" mass="12426">MVVDVLHPNRASVPKSEIRQRLAQMYKTNPDLVFAYGFRCHFGGGRSTGFALIYDTLDFAKKFEPKYRLLRQTGGKGEKPGRKQRKERKNRQKKVRGTKKTKIAAAKK</sequence>
<dbReference type="SUPFAM" id="SSF54189">
    <property type="entry name" value="Ribosomal proteins S24e, L23 and L15e"/>
    <property type="match status" value="1"/>
</dbReference>
<dbReference type="EMBL" id="UXUI01009564">
    <property type="protein sequence ID" value="VDD93953.1"/>
    <property type="molecule type" value="Genomic_DNA"/>
</dbReference>
<evidence type="ECO:0000313" key="8">
    <source>
        <dbReference type="Proteomes" id="UP000274131"/>
    </source>
</evidence>
<proteinExistence type="inferred from homology"/>
<reference evidence="9" key="1">
    <citation type="submission" date="2016-04" db="UniProtKB">
        <authorList>
            <consortium name="WormBaseParasite"/>
        </authorList>
    </citation>
    <scope>IDENTIFICATION</scope>
</reference>
<evidence type="ECO:0000256" key="6">
    <source>
        <dbReference type="SAM" id="MobiDB-lite"/>
    </source>
</evidence>
<dbReference type="InterPro" id="IPR012678">
    <property type="entry name" value="Ribosomal_uL23/eL15/eS24_sf"/>
</dbReference>
<evidence type="ECO:0000256" key="5">
    <source>
        <dbReference type="RuleBase" id="RU004383"/>
    </source>
</evidence>
<keyword evidence="2 4" id="KW-0689">Ribosomal protein</keyword>
<evidence type="ECO:0000256" key="2">
    <source>
        <dbReference type="ARBA" id="ARBA00022980"/>
    </source>
</evidence>
<dbReference type="WBParaSite" id="EVEC_0000926301-mRNA-1">
    <property type="protein sequence ID" value="EVEC_0000926301-mRNA-1"/>
    <property type="gene ID" value="EVEC_0000926301"/>
</dbReference>
<dbReference type="AlphaFoldDB" id="A0A158QBE3"/>
<dbReference type="InterPro" id="IPR001976">
    <property type="entry name" value="Ribosomal_eS24"/>
</dbReference>
<dbReference type="Gene3D" id="3.30.70.3370">
    <property type="match status" value="1"/>
</dbReference>
<dbReference type="InterPro" id="IPR018098">
    <property type="entry name" value="Ribosomal_eS24_CS"/>
</dbReference>
<comment type="similarity">
    <text evidence="1 4">Belongs to the eukaryotic ribosomal protein eS24 family.</text>
</comment>
<dbReference type="Pfam" id="PF01282">
    <property type="entry name" value="Ribosomal_S24e"/>
    <property type="match status" value="1"/>
</dbReference>
<evidence type="ECO:0000256" key="1">
    <source>
        <dbReference type="ARBA" id="ARBA00009680"/>
    </source>
</evidence>
<dbReference type="STRING" id="51028.A0A158QBE3"/>
<dbReference type="PANTHER" id="PTHR10496">
    <property type="entry name" value="40S RIBOSOMAL PROTEIN S24"/>
    <property type="match status" value="1"/>
</dbReference>
<gene>
    <name evidence="7" type="ORF">EVEC_LOCUS8704</name>
</gene>
<dbReference type="Proteomes" id="UP000274131">
    <property type="component" value="Unassembled WGS sequence"/>
</dbReference>
<dbReference type="GO" id="GO:0006412">
    <property type="term" value="P:translation"/>
    <property type="evidence" value="ECO:0007669"/>
    <property type="project" value="InterPro"/>
</dbReference>
<name>A0A158QBE3_ENTVE</name>
<dbReference type="GO" id="GO:1990904">
    <property type="term" value="C:ribonucleoprotein complex"/>
    <property type="evidence" value="ECO:0007669"/>
    <property type="project" value="UniProtKB-KW"/>
</dbReference>
<keyword evidence="3 4" id="KW-0687">Ribonucleoprotein</keyword>
<reference evidence="7 8" key="2">
    <citation type="submission" date="2018-10" db="EMBL/GenBank/DDBJ databases">
        <authorList>
            <consortium name="Pathogen Informatics"/>
        </authorList>
    </citation>
    <scope>NUCLEOTIDE SEQUENCE [LARGE SCALE GENOMIC DNA]</scope>
</reference>
<dbReference type="GO" id="GO:0005840">
    <property type="term" value="C:ribosome"/>
    <property type="evidence" value="ECO:0007669"/>
    <property type="project" value="UniProtKB-KW"/>
</dbReference>
<organism evidence="9">
    <name type="scientific">Enterobius vermicularis</name>
    <name type="common">Human pinworm</name>
    <dbReference type="NCBI Taxonomy" id="51028"/>
    <lineage>
        <taxon>Eukaryota</taxon>
        <taxon>Metazoa</taxon>
        <taxon>Ecdysozoa</taxon>
        <taxon>Nematoda</taxon>
        <taxon>Chromadorea</taxon>
        <taxon>Rhabditida</taxon>
        <taxon>Spirurina</taxon>
        <taxon>Oxyuridomorpha</taxon>
        <taxon>Oxyuroidea</taxon>
        <taxon>Oxyuridae</taxon>
        <taxon>Enterobius</taxon>
    </lineage>
</organism>
<dbReference type="InterPro" id="IPR053709">
    <property type="entry name" value="eRP_eS24_sf"/>
</dbReference>
<evidence type="ECO:0000256" key="4">
    <source>
        <dbReference type="RuleBase" id="RU004381"/>
    </source>
</evidence>
<accession>A0A158QBE3</accession>
<evidence type="ECO:0000313" key="9">
    <source>
        <dbReference type="WBParaSite" id="EVEC_0000926301-mRNA-1"/>
    </source>
</evidence>
<dbReference type="GO" id="GO:0003735">
    <property type="term" value="F:structural constituent of ribosome"/>
    <property type="evidence" value="ECO:0007669"/>
    <property type="project" value="InterPro"/>
</dbReference>
<dbReference type="PROSITE" id="PS00529">
    <property type="entry name" value="RIBOSOMAL_S24E"/>
    <property type="match status" value="1"/>
</dbReference>
<evidence type="ECO:0000313" key="7">
    <source>
        <dbReference type="EMBL" id="VDD93953.1"/>
    </source>
</evidence>
<evidence type="ECO:0000256" key="3">
    <source>
        <dbReference type="ARBA" id="ARBA00023274"/>
    </source>
</evidence>
<feature type="compositionally biased region" description="Basic residues" evidence="6">
    <location>
        <begin position="82"/>
        <end position="108"/>
    </location>
</feature>
<feature type="region of interest" description="Disordered" evidence="6">
    <location>
        <begin position="70"/>
        <end position="108"/>
    </location>
</feature>
<dbReference type="OrthoDB" id="5571754at2759"/>